<dbReference type="OrthoDB" id="3214282at2"/>
<dbReference type="SMART" id="SM00240">
    <property type="entry name" value="FHA"/>
    <property type="match status" value="1"/>
</dbReference>
<dbReference type="Pfam" id="PF00498">
    <property type="entry name" value="FHA"/>
    <property type="match status" value="1"/>
</dbReference>
<dbReference type="InterPro" id="IPR000253">
    <property type="entry name" value="FHA_dom"/>
</dbReference>
<proteinExistence type="predicted"/>
<organism evidence="3 4">
    <name type="scientific">Mycolicibacterium tokaiense</name>
    <dbReference type="NCBI Taxonomy" id="39695"/>
    <lineage>
        <taxon>Bacteria</taxon>
        <taxon>Bacillati</taxon>
        <taxon>Actinomycetota</taxon>
        <taxon>Actinomycetes</taxon>
        <taxon>Mycobacteriales</taxon>
        <taxon>Mycobacteriaceae</taxon>
        <taxon>Mycolicibacterium</taxon>
    </lineage>
</organism>
<dbReference type="EMBL" id="UGQT01000001">
    <property type="protein sequence ID" value="STZ62449.1"/>
    <property type="molecule type" value="Genomic_DNA"/>
</dbReference>
<keyword evidence="4" id="KW-1185">Reference proteome</keyword>
<dbReference type="Proteomes" id="UP000254978">
    <property type="component" value="Unassembled WGS sequence"/>
</dbReference>
<dbReference type="Gene3D" id="2.60.200.20">
    <property type="match status" value="1"/>
</dbReference>
<feature type="domain" description="FHA" evidence="2">
    <location>
        <begin position="27"/>
        <end position="75"/>
    </location>
</feature>
<protein>
    <submittedName>
        <fullName evidence="3">FHA domain-containing protein</fullName>
    </submittedName>
</protein>
<dbReference type="RefSeq" id="WP_115281147.1">
    <property type="nucleotide sequence ID" value="NZ_AP022600.1"/>
</dbReference>
<evidence type="ECO:0000313" key="3">
    <source>
        <dbReference type="EMBL" id="STZ62449.1"/>
    </source>
</evidence>
<evidence type="ECO:0000313" key="4">
    <source>
        <dbReference type="Proteomes" id="UP000254978"/>
    </source>
</evidence>
<dbReference type="SUPFAM" id="SSF47413">
    <property type="entry name" value="lambda repressor-like DNA-binding domains"/>
    <property type="match status" value="1"/>
</dbReference>
<gene>
    <name evidence="3" type="ORF">NCTC10821_06018</name>
</gene>
<accession>A0A378TP11</accession>
<dbReference type="InterPro" id="IPR008984">
    <property type="entry name" value="SMAD_FHA_dom_sf"/>
</dbReference>
<reference evidence="3 4" key="1">
    <citation type="submission" date="2018-06" db="EMBL/GenBank/DDBJ databases">
        <authorList>
            <consortium name="Pathogen Informatics"/>
            <person name="Doyle S."/>
        </authorList>
    </citation>
    <scope>NUCLEOTIDE SEQUENCE [LARGE SCALE GENOMIC DNA]</scope>
    <source>
        <strain evidence="3 4">NCTC10821</strain>
    </source>
</reference>
<dbReference type="AlphaFoldDB" id="A0A378TP11"/>
<dbReference type="GO" id="GO:0003677">
    <property type="term" value="F:DNA binding"/>
    <property type="evidence" value="ECO:0007669"/>
    <property type="project" value="InterPro"/>
</dbReference>
<evidence type="ECO:0000256" key="1">
    <source>
        <dbReference type="ARBA" id="ARBA00022553"/>
    </source>
</evidence>
<dbReference type="PROSITE" id="PS50006">
    <property type="entry name" value="FHA_DOMAIN"/>
    <property type="match status" value="1"/>
</dbReference>
<name>A0A378TP11_9MYCO</name>
<dbReference type="SUPFAM" id="SSF49879">
    <property type="entry name" value="SMAD/FHA domain"/>
    <property type="match status" value="1"/>
</dbReference>
<sequence length="352" mass="36892">MTHPQPPGLAVHCGEQTRIISPSQGEVTIGRGPASAIRLDHSWLSRSHVRLRADDDRWIAADCSSNGMFVDGEKRQSVVVTAGLTMHLGRPDGPAVRFSFVDIVADESESDEDADPDIARAGAAVAARRRELDLTQRGLARDRIINAGALISFEKGRSWPHESTRTRLEQVLQWPAGAIAGIREGDPSPPVGSGPDDTTAGLPTTVAPALLAQTIQLALGGVDVAISDLPDPGCPDFRARAAGVLADLRNLQRVAVDAARNSPGSPALALALGGVRRRYHDVMARAAAAPDASVGVRLHVARTQANLTVEDAALAAAVPVSAIEALEEEQPVPAHVRDAAEALIGHLDAAGK</sequence>
<dbReference type="InterPro" id="IPR010982">
    <property type="entry name" value="Lambda_DNA-bd_dom_sf"/>
</dbReference>
<evidence type="ECO:0000259" key="2">
    <source>
        <dbReference type="PROSITE" id="PS50006"/>
    </source>
</evidence>
<keyword evidence="1" id="KW-0597">Phosphoprotein</keyword>